<evidence type="ECO:0000256" key="10">
    <source>
        <dbReference type="ARBA" id="ARBA00023049"/>
    </source>
</evidence>
<evidence type="ECO:0000259" key="14">
    <source>
        <dbReference type="Pfam" id="PF17900"/>
    </source>
</evidence>
<dbReference type="EMBL" id="QUAK01000051">
    <property type="protein sequence ID" value="RFU86885.1"/>
    <property type="molecule type" value="Genomic_DNA"/>
</dbReference>
<dbReference type="Gene3D" id="2.60.40.1730">
    <property type="entry name" value="tricorn interacting facor f3 domain"/>
    <property type="match status" value="1"/>
</dbReference>
<evidence type="ECO:0000256" key="8">
    <source>
        <dbReference type="ARBA" id="ARBA00022801"/>
    </source>
</evidence>
<proteinExistence type="inferred from homology"/>
<evidence type="ECO:0000256" key="7">
    <source>
        <dbReference type="ARBA" id="ARBA00022723"/>
    </source>
</evidence>
<comment type="cofactor">
    <cofactor evidence="2">
        <name>Zn(2+)</name>
        <dbReference type="ChEBI" id="CHEBI:29105"/>
    </cofactor>
</comment>
<keyword evidence="8" id="KW-0378">Hydrolase</keyword>
<dbReference type="EC" id="3.4.11.2" evidence="4"/>
<evidence type="ECO:0000313" key="16">
    <source>
        <dbReference type="Proteomes" id="UP000263094"/>
    </source>
</evidence>
<feature type="domain" description="Aminopeptidase N-like N-terminal" evidence="14">
    <location>
        <begin position="66"/>
        <end position="236"/>
    </location>
</feature>
<evidence type="ECO:0000256" key="5">
    <source>
        <dbReference type="ARBA" id="ARBA00015611"/>
    </source>
</evidence>
<name>A0A372M8Q4_9ACTN</name>
<dbReference type="OrthoDB" id="100605at2"/>
<dbReference type="AlphaFoldDB" id="A0A372M8Q4"/>
<dbReference type="PANTHER" id="PTHR11533:SF297">
    <property type="entry name" value="AMINOPEPTIDASE N"/>
    <property type="match status" value="1"/>
</dbReference>
<dbReference type="InterPro" id="IPR045357">
    <property type="entry name" value="Aminopeptidase_N-like_N"/>
</dbReference>
<dbReference type="CDD" id="cd09603">
    <property type="entry name" value="M1_APN_like"/>
    <property type="match status" value="1"/>
</dbReference>
<protein>
    <recommendedName>
        <fullName evidence="5">Aminopeptidase N</fullName>
        <ecNumber evidence="4">3.4.11.2</ecNumber>
    </recommendedName>
    <alternativeName>
        <fullName evidence="11">Alanine aminopeptidase</fullName>
    </alternativeName>
    <alternativeName>
        <fullName evidence="12">Lysyl aminopeptidase</fullName>
    </alternativeName>
</protein>
<dbReference type="SUPFAM" id="SSF55486">
    <property type="entry name" value="Metalloproteases ('zincins'), catalytic domain"/>
    <property type="match status" value="1"/>
</dbReference>
<dbReference type="Proteomes" id="UP000263094">
    <property type="component" value="Unassembled WGS sequence"/>
</dbReference>
<evidence type="ECO:0000256" key="4">
    <source>
        <dbReference type="ARBA" id="ARBA00012564"/>
    </source>
</evidence>
<evidence type="ECO:0000256" key="1">
    <source>
        <dbReference type="ARBA" id="ARBA00000098"/>
    </source>
</evidence>
<comment type="similarity">
    <text evidence="3">Belongs to the peptidase M1 family.</text>
</comment>
<sequence length="499" mass="54644">MPIRTIRKTSTTRKASTTRTGFVLALACTLLLAGCGGHGVEGRPGAAGADDPYFPRLGNGGYDVRHYDLALDYDPDSGRLEGRAEVTARATQDLSAFNLDLLGLTVRSVTVDGERAAVNRTGHELTVRPADDLKDGTTFVTKVDYEGEPRTVTDDDGSQEGWLATEGGALALGEPTGSMTWFPGNHHPSDKATYDIALTVPKGLTAVSNGELKGERTRRGRTTFTWRSAEPMASYLATVAVGDFETKQYVIERPGGKRDSDGARQPSRLPVYTAVERSGAAASRRALGRLEEIVRWQEELFGPYPFGSAGAVVGRAQDLGYALETQTRPVYPGPPETELVIHEMAHQWYGNSVTPKTWRDLWLNEGFATYAEWLWEEEHGGDSAQQTFDSLYSGDFTDDPDERQELWAFPPAQPPSGERLFETPVYQRGAMVLHKVRGIVGDKEFRALLRGWASSRSHANADTGDFTAYVEQQAGAGHRAALRSVWKTWLYGDGRPANP</sequence>
<reference evidence="15 16" key="1">
    <citation type="submission" date="2018-08" db="EMBL/GenBank/DDBJ databases">
        <title>Isolation, diversity and antifungal activity of Actinobacteria from wheat.</title>
        <authorList>
            <person name="Han C."/>
        </authorList>
    </citation>
    <scope>NUCLEOTIDE SEQUENCE [LARGE SCALE GENOMIC DNA]</scope>
    <source>
        <strain evidence="15 16">NEAU-YY421</strain>
    </source>
</reference>
<dbReference type="RefSeq" id="WP_128555497.1">
    <property type="nucleotide sequence ID" value="NZ_QUAK01000051.1"/>
</dbReference>
<keyword evidence="9" id="KW-0862">Zinc</keyword>
<dbReference type="GO" id="GO:0008270">
    <property type="term" value="F:zinc ion binding"/>
    <property type="evidence" value="ECO:0007669"/>
    <property type="project" value="InterPro"/>
</dbReference>
<evidence type="ECO:0000256" key="2">
    <source>
        <dbReference type="ARBA" id="ARBA00001947"/>
    </source>
</evidence>
<comment type="catalytic activity">
    <reaction evidence="1">
        <text>Release of an N-terminal amino acid, Xaa-|-Yaa- from a peptide, amide or arylamide. Xaa is preferably Ala, but may be most amino acids including Pro (slow action). When a terminal hydrophobic residue is followed by a prolyl residue, the two may be released as an intact Xaa-Pro dipeptide.</text>
        <dbReference type="EC" id="3.4.11.2"/>
    </reaction>
</comment>
<dbReference type="Pfam" id="PF17900">
    <property type="entry name" value="Peptidase_M1_N"/>
    <property type="match status" value="1"/>
</dbReference>
<dbReference type="InterPro" id="IPR027268">
    <property type="entry name" value="Peptidase_M4/M1_CTD_sf"/>
</dbReference>
<dbReference type="InterPro" id="IPR050344">
    <property type="entry name" value="Peptidase_M1_aminopeptidases"/>
</dbReference>
<organism evidence="15 16">
    <name type="scientific">Streptomyces triticagri</name>
    <dbReference type="NCBI Taxonomy" id="2293568"/>
    <lineage>
        <taxon>Bacteria</taxon>
        <taxon>Bacillati</taxon>
        <taxon>Actinomycetota</taxon>
        <taxon>Actinomycetes</taxon>
        <taxon>Kitasatosporales</taxon>
        <taxon>Streptomycetaceae</taxon>
        <taxon>Streptomyces</taxon>
    </lineage>
</organism>
<feature type="domain" description="Peptidase M1 membrane alanine aminopeptidase" evidence="13">
    <location>
        <begin position="337"/>
        <end position="489"/>
    </location>
</feature>
<evidence type="ECO:0000313" key="15">
    <source>
        <dbReference type="EMBL" id="RFU86885.1"/>
    </source>
</evidence>
<keyword evidence="6" id="KW-0645">Protease</keyword>
<accession>A0A372M8Q4</accession>
<evidence type="ECO:0000259" key="13">
    <source>
        <dbReference type="Pfam" id="PF01433"/>
    </source>
</evidence>
<dbReference type="InterPro" id="IPR042097">
    <property type="entry name" value="Aminopeptidase_N-like_N_sf"/>
</dbReference>
<dbReference type="PANTHER" id="PTHR11533">
    <property type="entry name" value="PROTEASE M1 ZINC METALLOPROTEASE"/>
    <property type="match status" value="1"/>
</dbReference>
<keyword evidence="7" id="KW-0479">Metal-binding</keyword>
<dbReference type="PROSITE" id="PS51257">
    <property type="entry name" value="PROKAR_LIPOPROTEIN"/>
    <property type="match status" value="1"/>
</dbReference>
<keyword evidence="16" id="KW-1185">Reference proteome</keyword>
<evidence type="ECO:0000256" key="9">
    <source>
        <dbReference type="ARBA" id="ARBA00022833"/>
    </source>
</evidence>
<comment type="caution">
    <text evidence="15">The sequence shown here is derived from an EMBL/GenBank/DDBJ whole genome shotgun (WGS) entry which is preliminary data.</text>
</comment>
<evidence type="ECO:0000256" key="6">
    <source>
        <dbReference type="ARBA" id="ARBA00022670"/>
    </source>
</evidence>
<dbReference type="InterPro" id="IPR014782">
    <property type="entry name" value="Peptidase_M1_dom"/>
</dbReference>
<dbReference type="SUPFAM" id="SSF63737">
    <property type="entry name" value="Leukotriene A4 hydrolase N-terminal domain"/>
    <property type="match status" value="1"/>
</dbReference>
<dbReference type="GO" id="GO:0008237">
    <property type="term" value="F:metallopeptidase activity"/>
    <property type="evidence" value="ECO:0007669"/>
    <property type="project" value="UniProtKB-KW"/>
</dbReference>
<evidence type="ECO:0000256" key="3">
    <source>
        <dbReference type="ARBA" id="ARBA00010136"/>
    </source>
</evidence>
<dbReference type="GO" id="GO:0006508">
    <property type="term" value="P:proteolysis"/>
    <property type="evidence" value="ECO:0007669"/>
    <property type="project" value="UniProtKB-KW"/>
</dbReference>
<dbReference type="PRINTS" id="PR00756">
    <property type="entry name" value="ALADIPTASE"/>
</dbReference>
<dbReference type="Pfam" id="PF01433">
    <property type="entry name" value="Peptidase_M1"/>
    <property type="match status" value="1"/>
</dbReference>
<dbReference type="Gene3D" id="1.10.390.10">
    <property type="entry name" value="Neutral Protease Domain 2"/>
    <property type="match status" value="1"/>
</dbReference>
<evidence type="ECO:0000256" key="12">
    <source>
        <dbReference type="ARBA" id="ARBA00031533"/>
    </source>
</evidence>
<keyword evidence="10" id="KW-0482">Metalloprotease</keyword>
<evidence type="ECO:0000256" key="11">
    <source>
        <dbReference type="ARBA" id="ARBA00029811"/>
    </source>
</evidence>
<dbReference type="InterPro" id="IPR001930">
    <property type="entry name" value="Peptidase_M1"/>
</dbReference>
<dbReference type="GO" id="GO:0016285">
    <property type="term" value="F:alanyl aminopeptidase activity"/>
    <property type="evidence" value="ECO:0007669"/>
    <property type="project" value="UniProtKB-EC"/>
</dbReference>
<gene>
    <name evidence="15" type="ORF">DY218_09580</name>
</gene>